<evidence type="ECO:0000313" key="6">
    <source>
        <dbReference type="EMBL" id="BDR60302.1"/>
    </source>
</evidence>
<feature type="binding site" evidence="3">
    <location>
        <position position="272"/>
    </location>
    <ligand>
        <name>Zn(2+)</name>
        <dbReference type="ChEBI" id="CHEBI:29105"/>
    </ligand>
</feature>
<feature type="binding site" evidence="3">
    <location>
        <position position="280"/>
    </location>
    <ligand>
        <name>Zn(2+)</name>
        <dbReference type="ChEBI" id="CHEBI:29105"/>
    </ligand>
</feature>
<dbReference type="HAMAP" id="MF_01820">
    <property type="entry name" value="GTPase_RsgA"/>
    <property type="match status" value="1"/>
</dbReference>
<keyword evidence="7" id="KW-1185">Reference proteome</keyword>
<evidence type="ECO:0000256" key="1">
    <source>
        <dbReference type="ARBA" id="ARBA00022741"/>
    </source>
</evidence>
<dbReference type="Pfam" id="PF03193">
    <property type="entry name" value="RsgA_GTPase"/>
    <property type="match status" value="1"/>
</dbReference>
<dbReference type="EC" id="3.6.1.-" evidence="3"/>
<keyword evidence="3" id="KW-0694">RNA-binding</keyword>
<dbReference type="CDD" id="cd01854">
    <property type="entry name" value="YjeQ_EngC"/>
    <property type="match status" value="1"/>
</dbReference>
<keyword evidence="3" id="KW-0690">Ribosome biogenesis</keyword>
<dbReference type="NCBIfam" id="TIGR00157">
    <property type="entry name" value="ribosome small subunit-dependent GTPase A"/>
    <property type="match status" value="1"/>
</dbReference>
<dbReference type="InterPro" id="IPR010914">
    <property type="entry name" value="RsgA_GTPase_dom"/>
</dbReference>
<comment type="function">
    <text evidence="3">One of several proteins that assist in the late maturation steps of the functional core of the 30S ribosomal subunit. Helps release RbfA from mature subunits. May play a role in the assembly of ribosomal proteins into the subunit. Circularly permuted GTPase that catalyzes slow GTP hydrolysis, GTPase activity is stimulated by the 30S ribosomal subunit.</text>
</comment>
<feature type="binding site" evidence="3">
    <location>
        <begin position="187"/>
        <end position="195"/>
    </location>
    <ligand>
        <name>GTP</name>
        <dbReference type="ChEBI" id="CHEBI:37565"/>
    </ligand>
</feature>
<accession>A0ABM8BGB8</accession>
<feature type="binding site" evidence="3">
    <location>
        <begin position="136"/>
        <end position="139"/>
    </location>
    <ligand>
        <name>GTP</name>
        <dbReference type="ChEBI" id="CHEBI:37565"/>
    </ligand>
</feature>
<dbReference type="InterPro" id="IPR030378">
    <property type="entry name" value="G_CP_dom"/>
</dbReference>
<keyword evidence="3" id="KW-0963">Cytoplasm</keyword>
<feature type="binding site" evidence="3">
    <location>
        <position position="274"/>
    </location>
    <ligand>
        <name>Zn(2+)</name>
        <dbReference type="ChEBI" id="CHEBI:29105"/>
    </ligand>
</feature>
<comment type="subunit">
    <text evidence="3">Monomer. Associates with 30S ribosomal subunit, binds 16S rRNA.</text>
</comment>
<evidence type="ECO:0000313" key="7">
    <source>
        <dbReference type="Proteomes" id="UP001321741"/>
    </source>
</evidence>
<comment type="similarity">
    <text evidence="3">Belongs to the TRAFAC class YlqF/YawG GTPase family. RsgA subfamily.</text>
</comment>
<keyword evidence="3" id="KW-0699">rRNA-binding</keyword>
<organism evidence="6 7">
    <name type="scientific">Lactobacillus xylocopicola</name>
    <dbReference type="NCBI Taxonomy" id="2976676"/>
    <lineage>
        <taxon>Bacteria</taxon>
        <taxon>Bacillati</taxon>
        <taxon>Bacillota</taxon>
        <taxon>Bacilli</taxon>
        <taxon>Lactobacillales</taxon>
        <taxon>Lactobacillaceae</taxon>
        <taxon>Lactobacillus</taxon>
    </lineage>
</organism>
<dbReference type="Gene3D" id="1.10.40.50">
    <property type="entry name" value="Probable gtpase engc, domain 3"/>
    <property type="match status" value="1"/>
</dbReference>
<proteinExistence type="inferred from homology"/>
<feature type="binding site" evidence="3">
    <location>
        <position position="267"/>
    </location>
    <ligand>
        <name>Zn(2+)</name>
        <dbReference type="ChEBI" id="CHEBI:29105"/>
    </ligand>
</feature>
<protein>
    <recommendedName>
        <fullName evidence="3">Small ribosomal subunit biogenesis GTPase RsgA</fullName>
        <ecNumber evidence="3">3.6.1.-</ecNumber>
    </recommendedName>
</protein>
<dbReference type="PANTHER" id="PTHR32120:SF11">
    <property type="entry name" value="SMALL RIBOSOMAL SUBUNIT BIOGENESIS GTPASE RSGA 1, MITOCHONDRIAL-RELATED"/>
    <property type="match status" value="1"/>
</dbReference>
<sequence length="342" mass="37675">MELGLDTYKQHEQVDDGVTVARISLSSANIYKVMHLDGSETTATPKNRTTQFLVGDWVVIDPQLDFDLISERLPRYSTLGRITGDRYQAQEKEAVSNLDQLFICISMNKNLSDSRINRYRYAFQKDNEYQTSLVLTKSDLWPDAAQLAAQLADELGVAVLCTSSLTGAGIADLQASILPGQTVSFYGNSGVGKSSLVNAVAQEEVMATQQISARTDKGRHTTTSSRLFPISRGDFILVDTPGIKSVGVGTNDLAMVFPEIVDLGKGCRFHDCTHKGEPGCAVQAAVNNGQLDQQVYQQFISLQAESQATQTYLDAKIAKKLMRKARDKKQAVSKRHYRKPPM</sequence>
<evidence type="ECO:0000259" key="4">
    <source>
        <dbReference type="PROSITE" id="PS50936"/>
    </source>
</evidence>
<feature type="domain" description="EngC GTPase" evidence="4">
    <location>
        <begin position="96"/>
        <end position="244"/>
    </location>
</feature>
<evidence type="ECO:0000256" key="3">
    <source>
        <dbReference type="HAMAP-Rule" id="MF_01820"/>
    </source>
</evidence>
<keyword evidence="3" id="KW-0378">Hydrolase</keyword>
<comment type="subcellular location">
    <subcellularLocation>
        <location evidence="3">Cytoplasm</location>
    </subcellularLocation>
</comment>
<reference evidence="6 7" key="1">
    <citation type="journal article" date="2023" name="Microbiol. Spectr.">
        <title>Symbiosis of Carpenter Bees with Uncharacterized Lactic Acid Bacteria Showing NAD Auxotrophy.</title>
        <authorList>
            <person name="Kawasaki S."/>
            <person name="Ozawa K."/>
            <person name="Mori T."/>
            <person name="Yamamoto A."/>
            <person name="Ito M."/>
            <person name="Ohkuma M."/>
            <person name="Sakamoto M."/>
            <person name="Matsutani M."/>
        </authorList>
    </citation>
    <scope>NUCLEOTIDE SEQUENCE [LARGE SCALE GENOMIC DNA]</scope>
    <source>
        <strain evidence="6 7">Kim32-2</strain>
    </source>
</reference>
<keyword evidence="1 3" id="KW-0547">Nucleotide-binding</keyword>
<dbReference type="PROSITE" id="PS50936">
    <property type="entry name" value="ENGC_GTPASE"/>
    <property type="match status" value="1"/>
</dbReference>
<dbReference type="PANTHER" id="PTHR32120">
    <property type="entry name" value="SMALL RIBOSOMAL SUBUNIT BIOGENESIS GTPASE RSGA"/>
    <property type="match status" value="1"/>
</dbReference>
<dbReference type="RefSeq" id="WP_317638010.1">
    <property type="nucleotide sequence ID" value="NZ_AP026803.1"/>
</dbReference>
<keyword evidence="3" id="KW-0479">Metal-binding</keyword>
<dbReference type="PROSITE" id="PS51721">
    <property type="entry name" value="G_CP"/>
    <property type="match status" value="1"/>
</dbReference>
<gene>
    <name evidence="6" type="primary">rsgA_1</name>
    <name evidence="3" type="synonym">rsgA</name>
    <name evidence="6" type="ORF">KIM322_05630</name>
</gene>
<keyword evidence="2 3" id="KW-0342">GTP-binding</keyword>
<comment type="cofactor">
    <cofactor evidence="3">
        <name>Zn(2+)</name>
        <dbReference type="ChEBI" id="CHEBI:29105"/>
    </cofactor>
    <text evidence="3">Binds 1 zinc ion per subunit.</text>
</comment>
<dbReference type="Gene3D" id="3.40.50.300">
    <property type="entry name" value="P-loop containing nucleotide triphosphate hydrolases"/>
    <property type="match status" value="1"/>
</dbReference>
<dbReference type="EMBL" id="AP026803">
    <property type="protein sequence ID" value="BDR60302.1"/>
    <property type="molecule type" value="Genomic_DNA"/>
</dbReference>
<dbReference type="SUPFAM" id="SSF52540">
    <property type="entry name" value="P-loop containing nucleoside triphosphate hydrolases"/>
    <property type="match status" value="1"/>
</dbReference>
<dbReference type="InterPro" id="IPR004881">
    <property type="entry name" value="Ribosome_biogen_GTPase_RsgA"/>
</dbReference>
<evidence type="ECO:0000259" key="5">
    <source>
        <dbReference type="PROSITE" id="PS51721"/>
    </source>
</evidence>
<dbReference type="Proteomes" id="UP001321741">
    <property type="component" value="Chromosome"/>
</dbReference>
<name>A0ABM8BGB8_9LACO</name>
<evidence type="ECO:0000256" key="2">
    <source>
        <dbReference type="ARBA" id="ARBA00023134"/>
    </source>
</evidence>
<dbReference type="InterPro" id="IPR027417">
    <property type="entry name" value="P-loop_NTPase"/>
</dbReference>
<keyword evidence="3" id="KW-0862">Zinc</keyword>
<feature type="domain" description="CP-type G" evidence="5">
    <location>
        <begin position="88"/>
        <end position="246"/>
    </location>
</feature>